<evidence type="ECO:0000259" key="1">
    <source>
        <dbReference type="Pfam" id="PF18145"/>
    </source>
</evidence>
<name>A0A401ZQZ9_9CHLR</name>
<keyword evidence="3" id="KW-1185">Reference proteome</keyword>
<protein>
    <recommendedName>
        <fullName evidence="1">SMODS-associated and fused to various effectors domain-containing protein</fullName>
    </recommendedName>
</protein>
<dbReference type="NCBIfam" id="NF033611">
    <property type="entry name" value="SAVED"/>
    <property type="match status" value="1"/>
</dbReference>
<dbReference type="AlphaFoldDB" id="A0A401ZQZ9"/>
<dbReference type="RefSeq" id="WP_126601697.1">
    <property type="nucleotide sequence ID" value="NZ_BIFQ01000002.1"/>
</dbReference>
<gene>
    <name evidence="2" type="ORF">KDAU_66200</name>
</gene>
<dbReference type="Proteomes" id="UP000287224">
    <property type="component" value="Unassembled WGS sequence"/>
</dbReference>
<evidence type="ECO:0000313" key="2">
    <source>
        <dbReference type="EMBL" id="GCE09291.1"/>
    </source>
</evidence>
<organism evidence="2 3">
    <name type="scientific">Dictyobacter aurantiacus</name>
    <dbReference type="NCBI Taxonomy" id="1936993"/>
    <lineage>
        <taxon>Bacteria</taxon>
        <taxon>Bacillati</taxon>
        <taxon>Chloroflexota</taxon>
        <taxon>Ktedonobacteria</taxon>
        <taxon>Ktedonobacterales</taxon>
        <taxon>Dictyobacteraceae</taxon>
        <taxon>Dictyobacter</taxon>
    </lineage>
</organism>
<comment type="caution">
    <text evidence="2">The sequence shown here is derived from an EMBL/GenBank/DDBJ whole genome shotgun (WGS) entry which is preliminary data.</text>
</comment>
<dbReference type="Pfam" id="PF18145">
    <property type="entry name" value="SAVED"/>
    <property type="match status" value="1"/>
</dbReference>
<proteinExistence type="predicted"/>
<dbReference type="EMBL" id="BIFQ01000002">
    <property type="protein sequence ID" value="GCE09291.1"/>
    <property type="molecule type" value="Genomic_DNA"/>
</dbReference>
<reference evidence="3" key="1">
    <citation type="submission" date="2018-12" db="EMBL/GenBank/DDBJ databases">
        <title>Tengunoibacter tsumagoiensis gen. nov., sp. nov., Dictyobacter kobayashii sp. nov., D. alpinus sp. nov., and D. joshuensis sp. nov. and description of Dictyobacteraceae fam. nov. within the order Ktedonobacterales isolated from Tengu-no-mugimeshi.</title>
        <authorList>
            <person name="Wang C.M."/>
            <person name="Zheng Y."/>
            <person name="Sakai Y."/>
            <person name="Toyoda A."/>
            <person name="Minakuchi Y."/>
            <person name="Abe K."/>
            <person name="Yokota A."/>
            <person name="Yabe S."/>
        </authorList>
    </citation>
    <scope>NUCLEOTIDE SEQUENCE [LARGE SCALE GENOMIC DNA]</scope>
    <source>
        <strain evidence="3">S-27</strain>
    </source>
</reference>
<evidence type="ECO:0000313" key="3">
    <source>
        <dbReference type="Proteomes" id="UP000287224"/>
    </source>
</evidence>
<accession>A0A401ZQZ9</accession>
<dbReference type="OrthoDB" id="5379188at2"/>
<feature type="domain" description="SMODS-associated and fused to various effectors" evidence="1">
    <location>
        <begin position="304"/>
        <end position="496"/>
    </location>
</feature>
<dbReference type="InterPro" id="IPR040836">
    <property type="entry name" value="SAVED"/>
</dbReference>
<sequence length="499" mass="57489">MTGNKHAARIAGDDYQHLYSWWLILGLKLPEERIAKVILEDGSARYVDDVTIRYEPGTELPDRFYQIKYHVDQRNEYSAQELISTKSSSQSLLEKFWESWQHLRQNNPDRSLELYLVSNWTWGQDALGKWVGGATDSINIDEFFAAQPSKKIQNIKQAWQTKIQADDQSFKAFLSCLHFRLGYSASVLINEQVVERMRHLQLKTDIASLSNCSSIVRSWLNSNHTTITAEELHTELKRYNLYLPAKEERCVTIYMNSIEEQKYAHKPDYHLRWRNYFVDVGNRGGHQLKEPSNWNDILLPQLERLKNKVNKDTDCRFIRAYGQSRLSCWFAFGFTFSEVASYTLEVHQNNQSWRTDVEASKNVHLIITSNHGSPHGEILDQEGDTVALGISAYGSIPLDNDVKKYLAQRKGKIAALLLLSTEDLNRKIEDAHTVVAIAEQVKSYAKSLIQHWEAKKLLLFYQGPYSGACFIGHKLNAIHAEIQIMEDQQPGYAPSFLLK</sequence>